<dbReference type="PANTHER" id="PTHR22298">
    <property type="entry name" value="ENDO-1,4-BETA-GLUCANASE"/>
    <property type="match status" value="1"/>
</dbReference>
<feature type="domain" description="Cellulase Ig-like" evidence="9">
    <location>
        <begin position="22"/>
        <end position="102"/>
    </location>
</feature>
<keyword evidence="7" id="KW-0136">Cellulose degradation</keyword>
<comment type="similarity">
    <text evidence="1 6 7">Belongs to the glycosyl hydrolase 9 (cellulase E) family.</text>
</comment>
<dbReference type="Gene3D" id="2.60.40.10">
    <property type="entry name" value="Immunoglobulins"/>
    <property type="match status" value="1"/>
</dbReference>
<dbReference type="SUPFAM" id="SSF81296">
    <property type="entry name" value="E set domains"/>
    <property type="match status" value="1"/>
</dbReference>
<dbReference type="InterPro" id="IPR014756">
    <property type="entry name" value="Ig_E-set"/>
</dbReference>
<keyword evidence="2 6" id="KW-0378">Hydrolase</keyword>
<feature type="signal peptide" evidence="7">
    <location>
        <begin position="1"/>
        <end position="22"/>
    </location>
</feature>
<evidence type="ECO:0000256" key="4">
    <source>
        <dbReference type="ARBA" id="ARBA00023295"/>
    </source>
</evidence>
<dbReference type="InterPro" id="IPR004197">
    <property type="entry name" value="Cellulase_Ig-like"/>
</dbReference>
<dbReference type="SUPFAM" id="SSF48208">
    <property type="entry name" value="Six-hairpin glycosidases"/>
    <property type="match status" value="1"/>
</dbReference>
<protein>
    <recommendedName>
        <fullName evidence="7">Endoglucanase</fullName>
        <ecNumber evidence="7">3.2.1.4</ecNumber>
    </recommendedName>
</protein>
<keyword evidence="5 6" id="KW-0624">Polysaccharide degradation</keyword>
<dbReference type="InterPro" id="IPR012341">
    <property type="entry name" value="6hp_glycosidase-like_sf"/>
</dbReference>
<evidence type="ECO:0000259" key="9">
    <source>
        <dbReference type="Pfam" id="PF02927"/>
    </source>
</evidence>
<dbReference type="Pfam" id="PF02927">
    <property type="entry name" value="CelD_N"/>
    <property type="match status" value="1"/>
</dbReference>
<comment type="caution">
    <text evidence="10">The sequence shown here is derived from an EMBL/GenBank/DDBJ whole genome shotgun (WGS) entry which is preliminary data.</text>
</comment>
<dbReference type="CDD" id="cd02850">
    <property type="entry name" value="E_set_Cellulase_N"/>
    <property type="match status" value="1"/>
</dbReference>
<accession>A0A7Y0AIB9</accession>
<evidence type="ECO:0000256" key="5">
    <source>
        <dbReference type="ARBA" id="ARBA00023326"/>
    </source>
</evidence>
<proteinExistence type="inferred from homology"/>
<evidence type="ECO:0000313" key="11">
    <source>
        <dbReference type="Proteomes" id="UP000559626"/>
    </source>
</evidence>
<dbReference type="Gene3D" id="1.50.10.10">
    <property type="match status" value="1"/>
</dbReference>
<dbReference type="GO" id="GO:0030245">
    <property type="term" value="P:cellulose catabolic process"/>
    <property type="evidence" value="ECO:0007669"/>
    <property type="project" value="UniProtKB-KW"/>
</dbReference>
<dbReference type="InterPro" id="IPR008928">
    <property type="entry name" value="6-hairpin_glycosidase_sf"/>
</dbReference>
<evidence type="ECO:0000256" key="3">
    <source>
        <dbReference type="ARBA" id="ARBA00023277"/>
    </source>
</evidence>
<feature type="chain" id="PRO_5031588496" description="Endoglucanase" evidence="7">
    <location>
        <begin position="23"/>
        <end position="590"/>
    </location>
</feature>
<dbReference type="Proteomes" id="UP000559626">
    <property type="component" value="Unassembled WGS sequence"/>
</dbReference>
<name>A0A7Y0AIB9_9BACT</name>
<evidence type="ECO:0000313" key="10">
    <source>
        <dbReference type="EMBL" id="NML67878.1"/>
    </source>
</evidence>
<dbReference type="GO" id="GO:0008810">
    <property type="term" value="F:cellulase activity"/>
    <property type="evidence" value="ECO:0007669"/>
    <property type="project" value="UniProtKB-EC"/>
</dbReference>
<reference evidence="10 11" key="1">
    <citation type="submission" date="2020-04" db="EMBL/GenBank/DDBJ databases">
        <title>Hymenobacter polaris sp. nov., isolated from Arctic soil.</title>
        <authorList>
            <person name="Dahal R.H."/>
        </authorList>
    </citation>
    <scope>NUCLEOTIDE SEQUENCE [LARGE SCALE GENOMIC DNA]</scope>
    <source>
        <strain evidence="10 11">RP-2-7</strain>
    </source>
</reference>
<organism evidence="10 11">
    <name type="scientific">Hymenobacter polaris</name>
    <dbReference type="NCBI Taxonomy" id="2682546"/>
    <lineage>
        <taxon>Bacteria</taxon>
        <taxon>Pseudomonadati</taxon>
        <taxon>Bacteroidota</taxon>
        <taxon>Cytophagia</taxon>
        <taxon>Cytophagales</taxon>
        <taxon>Hymenobacteraceae</taxon>
        <taxon>Hymenobacter</taxon>
    </lineage>
</organism>
<keyword evidence="11" id="KW-1185">Reference proteome</keyword>
<dbReference type="InterPro" id="IPR013783">
    <property type="entry name" value="Ig-like_fold"/>
</dbReference>
<dbReference type="EC" id="3.2.1.4" evidence="7"/>
<gene>
    <name evidence="10" type="ORF">HHL22_21975</name>
</gene>
<dbReference type="PROSITE" id="PS00592">
    <property type="entry name" value="GH9_2"/>
    <property type="match status" value="1"/>
</dbReference>
<keyword evidence="7" id="KW-0732">Signal</keyword>
<dbReference type="InterPro" id="IPR018221">
    <property type="entry name" value="Glyco_hydro_9_His_AS"/>
</dbReference>
<dbReference type="InterPro" id="IPR001701">
    <property type="entry name" value="Glyco_hydro_9"/>
</dbReference>
<comment type="catalytic activity">
    <reaction evidence="7">
        <text>Endohydrolysis of (1-&gt;4)-beta-D-glucosidic linkages in cellulose, lichenin and cereal beta-D-glucans.</text>
        <dbReference type="EC" id="3.2.1.4"/>
    </reaction>
</comment>
<feature type="active site" evidence="6">
    <location>
        <position position="506"/>
    </location>
</feature>
<evidence type="ECO:0000256" key="1">
    <source>
        <dbReference type="ARBA" id="ARBA00007072"/>
    </source>
</evidence>
<dbReference type="RefSeq" id="WP_169533585.1">
    <property type="nucleotide sequence ID" value="NZ_JABBGH010000004.1"/>
</dbReference>
<feature type="domain" description="Glycoside hydrolase family 9" evidence="8">
    <location>
        <begin position="117"/>
        <end position="569"/>
    </location>
</feature>
<evidence type="ECO:0000259" key="8">
    <source>
        <dbReference type="Pfam" id="PF00759"/>
    </source>
</evidence>
<evidence type="ECO:0000256" key="7">
    <source>
        <dbReference type="RuleBase" id="RU361166"/>
    </source>
</evidence>
<evidence type="ECO:0000256" key="2">
    <source>
        <dbReference type="ARBA" id="ARBA00022801"/>
    </source>
</evidence>
<keyword evidence="3 6" id="KW-0119">Carbohydrate metabolism</keyword>
<dbReference type="EMBL" id="JABBGH010000004">
    <property type="protein sequence ID" value="NML67878.1"/>
    <property type="molecule type" value="Genomic_DNA"/>
</dbReference>
<dbReference type="Pfam" id="PF00759">
    <property type="entry name" value="Glyco_hydro_9"/>
    <property type="match status" value="1"/>
</dbReference>
<sequence>MRPPLSVYLLLGCLLAARPLRAQSALQLNQVGFYPLAPKVAVVAGAGGRTFSLTRPGSQAAVFTGQLGPGRRDTLAQRAVQLADFTACHDTGTFVLTVPGAGASAPFRIGPRVHAGLAQAALKGFYYQRASVALPPAYAGALSRPAGHPDRQVLVHPSAAGPGRPAGAVLASPGGWYDAGDYNKYVVNSGITLGTLLSLYEDFPAYCARLDEHIPESTNALPDVLDEALCNLRWLLTMQDPADGGVYHKLTNAGFDGMVMPAACTTPRYVVQKSTAAALDFAAVLAQASRVFRGFGRPLPGLADSCQQAAIRAWGWARQHPAVYYDQAAINQQFQPAISTGEYGDHDLRDEWQWAATELYVTTGQLSYYQAAPLPAATSAPLPGWSRVRTLALYTLACHPKALAALGAQSAPPVRRQLLALADSLLAGAAASATGTAMGHQAADYTWGSNSVAANQGIALVQAYRLSGQPRYLRAALANLDYLLGRNATGYCFVTGAGTHSPQHPHHRLSEADGVAAPVPGLLVGGPNPGRQDHCAYPSALPPLAYSDTVCSYASNEIAINWQAPLVYLATALEALQVPAGFAAPAPAGR</sequence>
<keyword evidence="4 6" id="KW-0326">Glycosidase</keyword>
<evidence type="ECO:0000256" key="6">
    <source>
        <dbReference type="PROSITE-ProRule" id="PRU10059"/>
    </source>
</evidence>
<dbReference type="AlphaFoldDB" id="A0A7Y0AIB9"/>